<dbReference type="Pfam" id="PF00270">
    <property type="entry name" value="DEAD"/>
    <property type="match status" value="1"/>
</dbReference>
<dbReference type="InterPro" id="IPR001650">
    <property type="entry name" value="Helicase_C-like"/>
</dbReference>
<dbReference type="SUPFAM" id="SSF52540">
    <property type="entry name" value="P-loop containing nucleoside triphosphate hydrolases"/>
    <property type="match status" value="1"/>
</dbReference>
<evidence type="ECO:0000256" key="3">
    <source>
        <dbReference type="ARBA" id="ARBA00022741"/>
    </source>
</evidence>
<feature type="short sequence motif" description="Q motif" evidence="12">
    <location>
        <begin position="25"/>
        <end position="53"/>
    </location>
</feature>
<organism evidence="17 18">
    <name type="scientific">Starmerella bacillaris</name>
    <name type="common">Yeast</name>
    <name type="synonym">Candida zemplinina</name>
    <dbReference type="NCBI Taxonomy" id="1247836"/>
    <lineage>
        <taxon>Eukaryota</taxon>
        <taxon>Fungi</taxon>
        <taxon>Dikarya</taxon>
        <taxon>Ascomycota</taxon>
        <taxon>Saccharomycotina</taxon>
        <taxon>Dipodascomycetes</taxon>
        <taxon>Dipodascales</taxon>
        <taxon>Trichomonascaceae</taxon>
        <taxon>Starmerella</taxon>
    </lineage>
</organism>
<dbReference type="EC" id="3.6.4.13" evidence="2"/>
<comment type="subcellular location">
    <subcellularLocation>
        <location evidence="1">Nucleus</location>
    </subcellularLocation>
</comment>
<dbReference type="FunFam" id="3.40.50.300:FF:000031">
    <property type="entry name" value="Eukaryotic initiation factor 4A-III"/>
    <property type="match status" value="1"/>
</dbReference>
<keyword evidence="6 13" id="KW-0067">ATP-binding</keyword>
<evidence type="ECO:0000259" key="15">
    <source>
        <dbReference type="PROSITE" id="PS51194"/>
    </source>
</evidence>
<feature type="domain" description="DEAD-box RNA helicase Q" evidence="16">
    <location>
        <begin position="25"/>
        <end position="53"/>
    </location>
</feature>
<dbReference type="SMART" id="SM00487">
    <property type="entry name" value="DEXDc"/>
    <property type="match status" value="1"/>
</dbReference>
<evidence type="ECO:0000256" key="7">
    <source>
        <dbReference type="ARBA" id="ARBA00022884"/>
    </source>
</evidence>
<dbReference type="PROSITE" id="PS00039">
    <property type="entry name" value="DEAD_ATP_HELICASE"/>
    <property type="match status" value="1"/>
</dbReference>
<dbReference type="PROSITE" id="PS51194">
    <property type="entry name" value="HELICASE_CTER"/>
    <property type="match status" value="1"/>
</dbReference>
<dbReference type="GO" id="GO:0005524">
    <property type="term" value="F:ATP binding"/>
    <property type="evidence" value="ECO:0007669"/>
    <property type="project" value="UniProtKB-KW"/>
</dbReference>
<evidence type="ECO:0000256" key="13">
    <source>
        <dbReference type="RuleBase" id="RU000492"/>
    </source>
</evidence>
<dbReference type="InterPro" id="IPR014014">
    <property type="entry name" value="RNA_helicase_DEAD_Q_motif"/>
</dbReference>
<feature type="domain" description="Helicase C-terminal" evidence="15">
    <location>
        <begin position="237"/>
        <end position="398"/>
    </location>
</feature>
<dbReference type="FunFam" id="3.40.50.300:FF:000849">
    <property type="entry name" value="ATP-dependent RNA helicase DBP5"/>
    <property type="match status" value="1"/>
</dbReference>
<dbReference type="InterPro" id="IPR014001">
    <property type="entry name" value="Helicase_ATP-bd"/>
</dbReference>
<keyword evidence="8" id="KW-0539">Nucleus</keyword>
<dbReference type="Proteomes" id="UP001362899">
    <property type="component" value="Unassembled WGS sequence"/>
</dbReference>
<dbReference type="GO" id="GO:0016787">
    <property type="term" value="F:hydrolase activity"/>
    <property type="evidence" value="ECO:0007669"/>
    <property type="project" value="UniProtKB-KW"/>
</dbReference>
<dbReference type="GO" id="GO:0003723">
    <property type="term" value="F:RNA binding"/>
    <property type="evidence" value="ECO:0007669"/>
    <property type="project" value="UniProtKB-KW"/>
</dbReference>
<dbReference type="InterPro" id="IPR000629">
    <property type="entry name" value="RNA-helicase_DEAD-box_CS"/>
</dbReference>
<evidence type="ECO:0000259" key="16">
    <source>
        <dbReference type="PROSITE" id="PS51195"/>
    </source>
</evidence>
<evidence type="ECO:0000256" key="8">
    <source>
        <dbReference type="ARBA" id="ARBA00023242"/>
    </source>
</evidence>
<evidence type="ECO:0000256" key="4">
    <source>
        <dbReference type="ARBA" id="ARBA00022801"/>
    </source>
</evidence>
<evidence type="ECO:0000256" key="12">
    <source>
        <dbReference type="PROSITE-ProRule" id="PRU00552"/>
    </source>
</evidence>
<proteinExistence type="inferred from homology"/>
<keyword evidence="17" id="KW-0648">Protein biosynthesis</keyword>
<keyword evidence="18" id="KW-1185">Reference proteome</keyword>
<dbReference type="GO" id="GO:0003743">
    <property type="term" value="F:translation initiation factor activity"/>
    <property type="evidence" value="ECO:0007669"/>
    <property type="project" value="UniProtKB-KW"/>
</dbReference>
<evidence type="ECO:0000313" key="17">
    <source>
        <dbReference type="EMBL" id="GMM52624.1"/>
    </source>
</evidence>
<sequence length="398" mass="44748">MSEEQHQTVQAENGILKTNYEEVVESFDELGLKDELLHGIFAYGFEHPSTIQQRAIMPIIKGNDTLAQSQSGTGKTATFVIGALQNIDTTQNYTQALILAPTRELALQIQKVVIRFGEFLDATCHACIGGTRVDDDSAALMRGPHVVVGTPGRVLDVISRCYLDTSRIKMLILDEADEMLSRGFQEQIYNIYRLLPAQFQNVLISATMPNDVLRVTNSIMKNPVMILVKKDELTLEGIKQFFIDVDEEQYKILTLCDIYETLTVSQTVIFCNTRTSCEQVAKGLTSNDFTVSMIHGDMDQKERDVIMNEFRTGSSRILISTDLLARGIDVQQVSIVINYDLPKDVSSYLHRVGRGGRFGRRGVAINLVTRDTKDRLLQIQQYYSTVIEEMPDSIAEFL</sequence>
<dbReference type="PANTHER" id="PTHR47958">
    <property type="entry name" value="ATP-DEPENDENT RNA HELICASE DBP3"/>
    <property type="match status" value="1"/>
</dbReference>
<keyword evidence="5 13" id="KW-0347">Helicase</keyword>
<evidence type="ECO:0000259" key="14">
    <source>
        <dbReference type="PROSITE" id="PS51192"/>
    </source>
</evidence>
<protein>
    <recommendedName>
        <fullName evidence="9">ATP-dependent RNA helicase FAL1</fullName>
        <ecNumber evidence="2">3.6.4.13</ecNumber>
    </recommendedName>
    <alternativeName>
        <fullName evidence="10">ATP-dependent RNA helicase fal1</fullName>
    </alternativeName>
</protein>
<comment type="similarity">
    <text evidence="13">Belongs to the DEAD box helicase family.</text>
</comment>
<evidence type="ECO:0000256" key="11">
    <source>
        <dbReference type="ARBA" id="ARBA00047984"/>
    </source>
</evidence>
<keyword evidence="17" id="KW-0396">Initiation factor</keyword>
<dbReference type="CDD" id="cd18787">
    <property type="entry name" value="SF2_C_DEAD"/>
    <property type="match status" value="1"/>
</dbReference>
<reference evidence="17 18" key="1">
    <citation type="journal article" date="2023" name="Elife">
        <title>Identification of key yeast species and microbe-microbe interactions impacting larval growth of Drosophila in the wild.</title>
        <authorList>
            <person name="Mure A."/>
            <person name="Sugiura Y."/>
            <person name="Maeda R."/>
            <person name="Honda K."/>
            <person name="Sakurai N."/>
            <person name="Takahashi Y."/>
            <person name="Watada M."/>
            <person name="Katoh T."/>
            <person name="Gotoh A."/>
            <person name="Gotoh Y."/>
            <person name="Taniguchi I."/>
            <person name="Nakamura K."/>
            <person name="Hayashi T."/>
            <person name="Katayama T."/>
            <person name="Uemura T."/>
            <person name="Hattori Y."/>
        </authorList>
    </citation>
    <scope>NUCLEOTIDE SEQUENCE [LARGE SCALE GENOMIC DNA]</scope>
    <source>
        <strain evidence="17 18">SB-73</strain>
    </source>
</reference>
<dbReference type="AlphaFoldDB" id="A0AAV5RQ13"/>
<dbReference type="Pfam" id="PF00271">
    <property type="entry name" value="Helicase_C"/>
    <property type="match status" value="1"/>
</dbReference>
<evidence type="ECO:0000256" key="5">
    <source>
        <dbReference type="ARBA" id="ARBA00022806"/>
    </source>
</evidence>
<dbReference type="PROSITE" id="PS51192">
    <property type="entry name" value="HELICASE_ATP_BIND_1"/>
    <property type="match status" value="1"/>
</dbReference>
<dbReference type="GO" id="GO:0005634">
    <property type="term" value="C:nucleus"/>
    <property type="evidence" value="ECO:0007669"/>
    <property type="project" value="UniProtKB-SubCell"/>
</dbReference>
<comment type="caution">
    <text evidence="17">The sequence shown here is derived from an EMBL/GenBank/DDBJ whole genome shotgun (WGS) entry which is preliminary data.</text>
</comment>
<dbReference type="GO" id="GO:0003724">
    <property type="term" value="F:RNA helicase activity"/>
    <property type="evidence" value="ECO:0007669"/>
    <property type="project" value="UniProtKB-EC"/>
</dbReference>
<gene>
    <name evidence="17" type="ORF">DASB73_035870</name>
</gene>
<evidence type="ECO:0000256" key="6">
    <source>
        <dbReference type="ARBA" id="ARBA00022840"/>
    </source>
</evidence>
<evidence type="ECO:0000256" key="1">
    <source>
        <dbReference type="ARBA" id="ARBA00004123"/>
    </source>
</evidence>
<keyword evidence="3 13" id="KW-0547">Nucleotide-binding</keyword>
<dbReference type="PROSITE" id="PS51195">
    <property type="entry name" value="Q_MOTIF"/>
    <property type="match status" value="1"/>
</dbReference>
<accession>A0AAV5RQ13</accession>
<dbReference type="EMBL" id="BTGC01000008">
    <property type="protein sequence ID" value="GMM52624.1"/>
    <property type="molecule type" value="Genomic_DNA"/>
</dbReference>
<dbReference type="InterPro" id="IPR011545">
    <property type="entry name" value="DEAD/DEAH_box_helicase_dom"/>
</dbReference>
<evidence type="ECO:0000313" key="18">
    <source>
        <dbReference type="Proteomes" id="UP001362899"/>
    </source>
</evidence>
<dbReference type="SMART" id="SM00490">
    <property type="entry name" value="HELICc"/>
    <property type="match status" value="1"/>
</dbReference>
<name>A0AAV5RQ13_STABA</name>
<dbReference type="InterPro" id="IPR027417">
    <property type="entry name" value="P-loop_NTPase"/>
</dbReference>
<keyword evidence="4 13" id="KW-0378">Hydrolase</keyword>
<evidence type="ECO:0000256" key="10">
    <source>
        <dbReference type="ARBA" id="ARBA00040908"/>
    </source>
</evidence>
<feature type="domain" description="Helicase ATP-binding" evidence="14">
    <location>
        <begin position="56"/>
        <end position="226"/>
    </location>
</feature>
<evidence type="ECO:0000256" key="9">
    <source>
        <dbReference type="ARBA" id="ARBA00040655"/>
    </source>
</evidence>
<dbReference type="Gene3D" id="3.40.50.300">
    <property type="entry name" value="P-loop containing nucleotide triphosphate hydrolases"/>
    <property type="match status" value="2"/>
</dbReference>
<evidence type="ECO:0000256" key="2">
    <source>
        <dbReference type="ARBA" id="ARBA00012552"/>
    </source>
</evidence>
<keyword evidence="7" id="KW-0694">RNA-binding</keyword>
<comment type="catalytic activity">
    <reaction evidence="11">
        <text>ATP + H2O = ADP + phosphate + H(+)</text>
        <dbReference type="Rhea" id="RHEA:13065"/>
        <dbReference type="ChEBI" id="CHEBI:15377"/>
        <dbReference type="ChEBI" id="CHEBI:15378"/>
        <dbReference type="ChEBI" id="CHEBI:30616"/>
        <dbReference type="ChEBI" id="CHEBI:43474"/>
        <dbReference type="ChEBI" id="CHEBI:456216"/>
        <dbReference type="EC" id="3.6.4.13"/>
    </reaction>
</comment>